<dbReference type="AlphaFoldDB" id="A0A1L7U1A3"/>
<evidence type="ECO:0000313" key="3">
    <source>
        <dbReference type="Proteomes" id="UP000184255"/>
    </source>
</evidence>
<name>A0A1L7U1A3_FUSMA</name>
<comment type="caution">
    <text evidence="2">The sequence shown here is derived from an EMBL/GenBank/DDBJ whole genome shotgun (WGS) entry which is preliminary data.</text>
</comment>
<proteinExistence type="predicted"/>
<organism evidence="2 3">
    <name type="scientific">Fusarium mangiferae</name>
    <name type="common">Mango malformation disease fungus</name>
    <dbReference type="NCBI Taxonomy" id="192010"/>
    <lineage>
        <taxon>Eukaryota</taxon>
        <taxon>Fungi</taxon>
        <taxon>Dikarya</taxon>
        <taxon>Ascomycota</taxon>
        <taxon>Pezizomycotina</taxon>
        <taxon>Sordariomycetes</taxon>
        <taxon>Hypocreomycetidae</taxon>
        <taxon>Hypocreales</taxon>
        <taxon>Nectriaceae</taxon>
        <taxon>Fusarium</taxon>
        <taxon>Fusarium fujikuroi species complex</taxon>
    </lineage>
</organism>
<protein>
    <recommendedName>
        <fullName evidence="1">GRF-like zinc ribbon domain-containing protein</fullName>
    </recommendedName>
</protein>
<gene>
    <name evidence="2" type="ORF">FMAN_08183</name>
</gene>
<keyword evidence="3" id="KW-1185">Reference proteome</keyword>
<dbReference type="GeneID" id="65087443"/>
<dbReference type="EMBL" id="FCQH01000012">
    <property type="protein sequence ID" value="CVL02063.1"/>
    <property type="molecule type" value="Genomic_DNA"/>
</dbReference>
<sequence>MATLSNTFDIPLALAPSLPPACFVCNNPSRRLVTRSSNRNGNAGRPYHKCTNCRRFLGFADVRGNSPDNPPCYCRESSKAQVTGQNSGSPGRLHYVCRQGTCDYYAEGVGQNNKQISFSRDIVDRLARLGLI</sequence>
<evidence type="ECO:0000259" key="1">
    <source>
        <dbReference type="Pfam" id="PF23549"/>
    </source>
</evidence>
<dbReference type="RefSeq" id="XP_041687390.1">
    <property type="nucleotide sequence ID" value="XM_041821629.1"/>
</dbReference>
<feature type="domain" description="GRF-like zinc ribbon" evidence="1">
    <location>
        <begin position="19"/>
        <end position="63"/>
    </location>
</feature>
<dbReference type="VEuPathDB" id="FungiDB:FMAN_08183"/>
<reference evidence="3" key="1">
    <citation type="journal article" date="2016" name="Genome Biol. Evol.">
        <title>Comparative 'omics' of the Fusarium fujikuroi species complex highlights differences in genetic potential and metabolite synthesis.</title>
        <authorList>
            <person name="Niehaus E.-M."/>
            <person name="Muensterkoetter M."/>
            <person name="Proctor R.H."/>
            <person name="Brown D.W."/>
            <person name="Sharon A."/>
            <person name="Idan Y."/>
            <person name="Oren-Young L."/>
            <person name="Sieber C.M."/>
            <person name="Novak O."/>
            <person name="Pencik A."/>
            <person name="Tarkowska D."/>
            <person name="Hromadova K."/>
            <person name="Freeman S."/>
            <person name="Maymon M."/>
            <person name="Elazar M."/>
            <person name="Youssef S.A."/>
            <person name="El-Shabrawy E.S.M."/>
            <person name="Shalaby A.B.A."/>
            <person name="Houterman P."/>
            <person name="Brock N.L."/>
            <person name="Burkhardt I."/>
            <person name="Tsavkelova E.A."/>
            <person name="Dickschat J.S."/>
            <person name="Galuszka P."/>
            <person name="Gueldener U."/>
            <person name="Tudzynski B."/>
        </authorList>
    </citation>
    <scope>NUCLEOTIDE SEQUENCE [LARGE SCALE GENOMIC DNA]</scope>
    <source>
        <strain evidence="3">MRC7560</strain>
    </source>
</reference>
<dbReference type="InterPro" id="IPR056444">
    <property type="entry name" value="Zn_ribbon_GRF_2"/>
</dbReference>
<accession>A0A1L7U1A3</accession>
<dbReference type="Pfam" id="PF23549">
    <property type="entry name" value="Zn_ribbon_GRF_2"/>
    <property type="match status" value="1"/>
</dbReference>
<dbReference type="Proteomes" id="UP000184255">
    <property type="component" value="Unassembled WGS sequence"/>
</dbReference>
<evidence type="ECO:0000313" key="2">
    <source>
        <dbReference type="EMBL" id="CVL02063.1"/>
    </source>
</evidence>